<dbReference type="WBParaSite" id="GPUH_0002403401-mRNA-1">
    <property type="protein sequence ID" value="GPUH_0002403401-mRNA-1"/>
    <property type="gene ID" value="GPUH_0002403401"/>
</dbReference>
<dbReference type="GO" id="GO:0061775">
    <property type="term" value="F:cohesin loader activity"/>
    <property type="evidence" value="ECO:0007669"/>
    <property type="project" value="InterPro"/>
</dbReference>
<dbReference type="InterPro" id="IPR033031">
    <property type="entry name" value="Scc2/Nipped-B"/>
</dbReference>
<dbReference type="GO" id="GO:0090694">
    <property type="term" value="C:Scc2-Scc4 cohesin loading complex"/>
    <property type="evidence" value="ECO:0007669"/>
    <property type="project" value="TreeGrafter"/>
</dbReference>
<dbReference type="GO" id="GO:0003682">
    <property type="term" value="F:chromatin binding"/>
    <property type="evidence" value="ECO:0007669"/>
    <property type="project" value="TreeGrafter"/>
</dbReference>
<dbReference type="PANTHER" id="PTHR21704">
    <property type="entry name" value="NIPPED-B-LIKE PROTEIN DELANGIN SCC2-RELATED"/>
    <property type="match status" value="1"/>
</dbReference>
<dbReference type="OrthoDB" id="418242at2759"/>
<dbReference type="GO" id="GO:0071169">
    <property type="term" value="P:establishment of protein localization to chromatin"/>
    <property type="evidence" value="ECO:0007669"/>
    <property type="project" value="TreeGrafter"/>
</dbReference>
<name>A0A183ESR3_9BILA</name>
<protein>
    <submittedName>
        <fullName evidence="3">AAA_6 domain-containing protein</fullName>
    </submittedName>
</protein>
<organism evidence="3">
    <name type="scientific">Gongylonema pulchrum</name>
    <dbReference type="NCBI Taxonomy" id="637853"/>
    <lineage>
        <taxon>Eukaryota</taxon>
        <taxon>Metazoa</taxon>
        <taxon>Ecdysozoa</taxon>
        <taxon>Nematoda</taxon>
        <taxon>Chromadorea</taxon>
        <taxon>Rhabditida</taxon>
        <taxon>Spirurina</taxon>
        <taxon>Spiruromorpha</taxon>
        <taxon>Spiruroidea</taxon>
        <taxon>Gongylonematidae</taxon>
        <taxon>Gongylonema</taxon>
    </lineage>
</organism>
<reference evidence="3" key="1">
    <citation type="submission" date="2016-06" db="UniProtKB">
        <authorList>
            <consortium name="WormBaseParasite"/>
        </authorList>
    </citation>
    <scope>IDENTIFICATION</scope>
</reference>
<dbReference type="EMBL" id="UYRT01099737">
    <property type="protein sequence ID" value="VDN42262.1"/>
    <property type="molecule type" value="Genomic_DNA"/>
</dbReference>
<keyword evidence="2" id="KW-1185">Reference proteome</keyword>
<dbReference type="PANTHER" id="PTHR21704:SF18">
    <property type="entry name" value="NIPPED-B-LIKE PROTEIN"/>
    <property type="match status" value="1"/>
</dbReference>
<reference evidence="1 2" key="2">
    <citation type="submission" date="2018-11" db="EMBL/GenBank/DDBJ databases">
        <authorList>
            <consortium name="Pathogen Informatics"/>
        </authorList>
    </citation>
    <scope>NUCLEOTIDE SEQUENCE [LARGE SCALE GENOMIC DNA]</scope>
</reference>
<dbReference type="Proteomes" id="UP000271098">
    <property type="component" value="Unassembled WGS sequence"/>
</dbReference>
<sequence>MLQVRTQYLTDTALLQLCTLGTGPFFVDNVGELQMQSITLLSAIFSRHDHCRQNIVQVCLILLDPFQHSAMAGIDILQQ</sequence>
<dbReference type="GO" id="GO:1990414">
    <property type="term" value="P:replication-born double-strand break repair via sister chromatid exchange"/>
    <property type="evidence" value="ECO:0007669"/>
    <property type="project" value="TreeGrafter"/>
</dbReference>
<evidence type="ECO:0000313" key="2">
    <source>
        <dbReference type="Proteomes" id="UP000271098"/>
    </source>
</evidence>
<dbReference type="AlphaFoldDB" id="A0A183ESR3"/>
<dbReference type="GO" id="GO:0034087">
    <property type="term" value="P:establishment of mitotic sister chromatid cohesion"/>
    <property type="evidence" value="ECO:0007669"/>
    <property type="project" value="TreeGrafter"/>
</dbReference>
<accession>A0A183ESR3</accession>
<dbReference type="GO" id="GO:0010468">
    <property type="term" value="P:regulation of gene expression"/>
    <property type="evidence" value="ECO:0007669"/>
    <property type="project" value="InterPro"/>
</dbReference>
<evidence type="ECO:0000313" key="1">
    <source>
        <dbReference type="EMBL" id="VDN42262.1"/>
    </source>
</evidence>
<proteinExistence type="predicted"/>
<dbReference type="GO" id="GO:0140588">
    <property type="term" value="P:chromatin looping"/>
    <property type="evidence" value="ECO:0007669"/>
    <property type="project" value="InterPro"/>
</dbReference>
<evidence type="ECO:0000313" key="3">
    <source>
        <dbReference type="WBParaSite" id="GPUH_0002403401-mRNA-1"/>
    </source>
</evidence>
<gene>
    <name evidence="1" type="ORF">GPUH_LOCUS24002</name>
</gene>